<dbReference type="PANTHER" id="PTHR35457:SF1">
    <property type="entry name" value="HEME A SYNTHASE"/>
    <property type="match status" value="1"/>
</dbReference>
<feature type="transmembrane region" description="Helical" evidence="12">
    <location>
        <begin position="47"/>
        <end position="64"/>
    </location>
</feature>
<evidence type="ECO:0000256" key="10">
    <source>
        <dbReference type="ARBA" id="ARBA00023157"/>
    </source>
</evidence>
<evidence type="ECO:0000313" key="13">
    <source>
        <dbReference type="EMBL" id="BDZ58154.1"/>
    </source>
</evidence>
<feature type="transmembrane region" description="Helical" evidence="12">
    <location>
        <begin position="243"/>
        <end position="265"/>
    </location>
</feature>
<comment type="pathway">
    <text evidence="11">Porphyrin-containing compound metabolism.</text>
</comment>
<feature type="transmembrane region" description="Helical" evidence="12">
    <location>
        <begin position="76"/>
        <end position="99"/>
    </location>
</feature>
<evidence type="ECO:0000256" key="11">
    <source>
        <dbReference type="ARBA" id="ARBA00023444"/>
    </source>
</evidence>
<dbReference type="PANTHER" id="PTHR35457">
    <property type="entry name" value="HEME A SYNTHASE"/>
    <property type="match status" value="1"/>
</dbReference>
<feature type="transmembrane region" description="Helical" evidence="12">
    <location>
        <begin position="105"/>
        <end position="123"/>
    </location>
</feature>
<keyword evidence="3 12" id="KW-0812">Transmembrane</keyword>
<dbReference type="InterPro" id="IPR003780">
    <property type="entry name" value="COX15/CtaA_fam"/>
</dbReference>
<feature type="transmembrane region" description="Helical" evidence="12">
    <location>
        <begin position="144"/>
        <end position="166"/>
    </location>
</feature>
<organism evidence="13 14">
    <name type="scientific">Barrientosiimonas endolithica</name>
    <dbReference type="NCBI Taxonomy" id="1535208"/>
    <lineage>
        <taxon>Bacteria</taxon>
        <taxon>Bacillati</taxon>
        <taxon>Actinomycetota</taxon>
        <taxon>Actinomycetes</taxon>
        <taxon>Micrococcales</taxon>
        <taxon>Dermacoccaceae</taxon>
        <taxon>Barrientosiimonas</taxon>
    </lineage>
</organism>
<keyword evidence="10" id="KW-1015">Disulfide bond</keyword>
<keyword evidence="7" id="KW-0408">Iron</keyword>
<keyword evidence="9 12" id="KW-0472">Membrane</keyword>
<evidence type="ECO:0000256" key="4">
    <source>
        <dbReference type="ARBA" id="ARBA00022723"/>
    </source>
</evidence>
<keyword evidence="8" id="KW-0350">Heme biosynthesis</keyword>
<name>A0ABM8HB34_9MICO</name>
<keyword evidence="2" id="KW-1003">Cell membrane</keyword>
<keyword evidence="14" id="KW-1185">Reference proteome</keyword>
<evidence type="ECO:0000256" key="3">
    <source>
        <dbReference type="ARBA" id="ARBA00022692"/>
    </source>
</evidence>
<dbReference type="EMBL" id="AP027735">
    <property type="protein sequence ID" value="BDZ58154.1"/>
    <property type="molecule type" value="Genomic_DNA"/>
</dbReference>
<accession>A0ABM8HB34</accession>
<evidence type="ECO:0000256" key="2">
    <source>
        <dbReference type="ARBA" id="ARBA00022475"/>
    </source>
</evidence>
<evidence type="ECO:0000256" key="6">
    <source>
        <dbReference type="ARBA" id="ARBA00023002"/>
    </source>
</evidence>
<feature type="transmembrane region" description="Helical" evidence="12">
    <location>
        <begin position="186"/>
        <end position="206"/>
    </location>
</feature>
<evidence type="ECO:0000256" key="8">
    <source>
        <dbReference type="ARBA" id="ARBA00023133"/>
    </source>
</evidence>
<dbReference type="RefSeq" id="WP_433997058.1">
    <property type="nucleotide sequence ID" value="NZ_AP027735.1"/>
</dbReference>
<evidence type="ECO:0000256" key="12">
    <source>
        <dbReference type="SAM" id="Phobius"/>
    </source>
</evidence>
<evidence type="ECO:0000256" key="7">
    <source>
        <dbReference type="ARBA" id="ARBA00023004"/>
    </source>
</evidence>
<sequence length="275" mass="29078">MVTGGLVRLTGSGLGCPTWPRCTADSFVPVAGQEEGFRKFIEFGNRTLTGVVSIAALLVIVAIWKLAPERAALKRLAFLPLIGVGLQAVVGGITVLTGLSPTTVALHFLASMVLIWLSTYLLYRVTQEGDEPPTSDVHPAIRSVAYAVSAVLAVVLALGTVVTGSGPHSGDADTPRFGFDPRSVSWLHADAVMLFVGLVVAVLVATHATGASERVRRAWLVVLGLTLFQGGLGYLQYFTGIPWLLVLVHMLAASLLVVAVTWAVLTLRSRDLVTA</sequence>
<keyword evidence="4" id="KW-0479">Metal-binding</keyword>
<keyword evidence="5 12" id="KW-1133">Transmembrane helix</keyword>
<evidence type="ECO:0000256" key="1">
    <source>
        <dbReference type="ARBA" id="ARBA00004141"/>
    </source>
</evidence>
<reference evidence="14" key="1">
    <citation type="journal article" date="2019" name="Int. J. Syst. Evol. Microbiol.">
        <title>The Global Catalogue of Microorganisms (GCM) 10K type strain sequencing project: providing services to taxonomists for standard genome sequencing and annotation.</title>
        <authorList>
            <consortium name="The Broad Institute Genomics Platform"/>
            <consortium name="The Broad Institute Genome Sequencing Center for Infectious Disease"/>
            <person name="Wu L."/>
            <person name="Ma J."/>
        </authorList>
    </citation>
    <scope>NUCLEOTIDE SEQUENCE [LARGE SCALE GENOMIC DNA]</scope>
    <source>
        <strain evidence="14">NBRC 110608</strain>
    </source>
</reference>
<evidence type="ECO:0000256" key="5">
    <source>
        <dbReference type="ARBA" id="ARBA00022989"/>
    </source>
</evidence>
<comment type="subcellular location">
    <subcellularLocation>
        <location evidence="1">Membrane</location>
        <topology evidence="1">Multi-pass membrane protein</topology>
    </subcellularLocation>
</comment>
<evidence type="ECO:0000313" key="14">
    <source>
        <dbReference type="Proteomes" id="UP001321421"/>
    </source>
</evidence>
<gene>
    <name evidence="13" type="ORF">GCM10025872_18110</name>
</gene>
<keyword evidence="6" id="KW-0560">Oxidoreductase</keyword>
<dbReference type="Proteomes" id="UP001321421">
    <property type="component" value="Chromosome"/>
</dbReference>
<protein>
    <submittedName>
        <fullName evidence="13">Cytochrome-c oxidase</fullName>
    </submittedName>
</protein>
<proteinExistence type="predicted"/>
<feature type="transmembrane region" description="Helical" evidence="12">
    <location>
        <begin position="218"/>
        <end position="237"/>
    </location>
</feature>
<dbReference type="InterPro" id="IPR050450">
    <property type="entry name" value="COX15/CtaA_HemeA_synthase"/>
</dbReference>
<dbReference type="Pfam" id="PF02628">
    <property type="entry name" value="COX15-CtaA"/>
    <property type="match status" value="1"/>
</dbReference>
<evidence type="ECO:0000256" key="9">
    <source>
        <dbReference type="ARBA" id="ARBA00023136"/>
    </source>
</evidence>